<evidence type="ECO:0000313" key="2">
    <source>
        <dbReference type="Proteomes" id="UP000008630"/>
    </source>
</evidence>
<dbReference type="AlphaFoldDB" id="E6SUC1"/>
<dbReference type="RefSeq" id="WP_013545956.1">
    <property type="nucleotide sequence ID" value="NC_014933.1"/>
</dbReference>
<dbReference type="STRING" id="693979.Bache_0310"/>
<protein>
    <submittedName>
        <fullName evidence="1">Xaa-Pro dipeptidyl-peptidase</fullName>
    </submittedName>
</protein>
<gene>
    <name evidence="1" type="ordered locus">Bache_0310</name>
</gene>
<proteinExistence type="predicted"/>
<dbReference type="KEGG" id="bhl:Bache_0310"/>
<evidence type="ECO:0000313" key="1">
    <source>
        <dbReference type="EMBL" id="ADV42339.1"/>
    </source>
</evidence>
<keyword evidence="2" id="KW-1185">Reference proteome</keyword>
<dbReference type="EMBL" id="CP002352">
    <property type="protein sequence ID" value="ADV42339.1"/>
    <property type="molecule type" value="Genomic_DNA"/>
</dbReference>
<dbReference type="HOGENOM" id="CLU_2894751_0_0_10"/>
<sequence length="62" mass="6996">MKAVDKAFGYIPSEYPKEGKFSGFVATMVQRKVAETQNIAAEEDKEDELINALKGFAERNRK</sequence>
<organism evidence="1 2">
    <name type="scientific">Bacteroides helcogenes (strain ATCC 35417 / DSM 20613 / JCM 6297 / CCUG 15421 / P 36-108)</name>
    <dbReference type="NCBI Taxonomy" id="693979"/>
    <lineage>
        <taxon>Bacteria</taxon>
        <taxon>Pseudomonadati</taxon>
        <taxon>Bacteroidota</taxon>
        <taxon>Bacteroidia</taxon>
        <taxon>Bacteroidales</taxon>
        <taxon>Bacteroidaceae</taxon>
        <taxon>Bacteroides</taxon>
    </lineage>
</organism>
<accession>E6SUC1</accession>
<reference key="1">
    <citation type="submission" date="2010-11" db="EMBL/GenBank/DDBJ databases">
        <title>The complete genome of Bacteroides helcogenes P 36-108.</title>
        <authorList>
            <consortium name="US DOE Joint Genome Institute (JGI-PGF)"/>
            <person name="Lucas S."/>
            <person name="Copeland A."/>
            <person name="Lapidus A."/>
            <person name="Bruce D."/>
            <person name="Goodwin L."/>
            <person name="Pitluck S."/>
            <person name="Kyrpides N."/>
            <person name="Mavromatis K."/>
            <person name="Ivanova N."/>
            <person name="Zeytun A."/>
            <person name="Brettin T."/>
            <person name="Detter J.C."/>
            <person name="Tapia R."/>
            <person name="Han C."/>
            <person name="Land M."/>
            <person name="Hauser L."/>
            <person name="Markowitz V."/>
            <person name="Cheng J.-F."/>
            <person name="Hugenholtz P."/>
            <person name="Woyke T."/>
            <person name="Wu D."/>
            <person name="Gronow S."/>
            <person name="Wellnitz S."/>
            <person name="Brambilla E."/>
            <person name="Klenk H.-P."/>
            <person name="Eisen J.A."/>
        </authorList>
    </citation>
    <scope>NUCLEOTIDE SEQUENCE</scope>
    <source>
        <strain>P 36-108</strain>
    </source>
</reference>
<name>E6SUC1_BACT6</name>
<dbReference type="Proteomes" id="UP000008630">
    <property type="component" value="Chromosome"/>
</dbReference>
<reference evidence="1 2" key="2">
    <citation type="journal article" date="2011" name="Stand. Genomic Sci.">
        <title>Complete genome sequence of Bacteroides helcogenes type strain (P 36-108).</title>
        <authorList>
            <person name="Pati A."/>
            <person name="Gronow S."/>
            <person name="Zeytun A."/>
            <person name="Lapidus A."/>
            <person name="Nolan M."/>
            <person name="Hammon N."/>
            <person name="Deshpande S."/>
            <person name="Cheng J.F."/>
            <person name="Tapia R."/>
            <person name="Han C."/>
            <person name="Goodwin L."/>
            <person name="Pitluck S."/>
            <person name="Liolios K."/>
            <person name="Pagani I."/>
            <person name="Ivanova N."/>
            <person name="Mavromatis K."/>
            <person name="Chen A."/>
            <person name="Palaniappan K."/>
            <person name="Land M."/>
            <person name="Hauser L."/>
            <person name="Chang Y.J."/>
            <person name="Jeffries C.D."/>
            <person name="Detter J.C."/>
            <person name="Brambilla E."/>
            <person name="Rohde M."/>
            <person name="Goker M."/>
            <person name="Woyke T."/>
            <person name="Bristow J."/>
            <person name="Eisen J.A."/>
            <person name="Markowitz V."/>
            <person name="Hugenholtz P."/>
            <person name="Kyrpides N.C."/>
            <person name="Klenk H.P."/>
            <person name="Lucas S."/>
        </authorList>
    </citation>
    <scope>NUCLEOTIDE SEQUENCE [LARGE SCALE GENOMIC DNA]</scope>
    <source>
        <strain evidence="2">ATCC 35417 / DSM 20613 / JCM 6297 / CCUG 15421 / P 36-108</strain>
    </source>
</reference>